<proteinExistence type="inferred from homology"/>
<dbReference type="PANTHER" id="PTHR30480">
    <property type="entry name" value="BETA-HEXOSAMINIDASE-RELATED"/>
    <property type="match status" value="1"/>
</dbReference>
<evidence type="ECO:0000256" key="2">
    <source>
        <dbReference type="ARBA" id="ARBA00005336"/>
    </source>
</evidence>
<name>A0ABX1GV55_9FLAO</name>
<evidence type="ECO:0000256" key="5">
    <source>
        <dbReference type="ARBA" id="ARBA00023295"/>
    </source>
</evidence>
<keyword evidence="5" id="KW-0326">Glycosidase</keyword>
<reference evidence="7 8" key="1">
    <citation type="submission" date="2020-04" db="EMBL/GenBank/DDBJ databases">
        <authorList>
            <person name="Yoon J."/>
        </authorList>
    </citation>
    <scope>NUCLEOTIDE SEQUENCE [LARGE SCALE GENOMIC DNA]</scope>
    <source>
        <strain evidence="7 8">DJ-13</strain>
    </source>
</reference>
<gene>
    <name evidence="7" type="ORF">HCU67_12685</name>
</gene>
<dbReference type="InterPro" id="IPR001764">
    <property type="entry name" value="Glyco_hydro_3_N"/>
</dbReference>
<feature type="domain" description="Glycoside hydrolase family 3 N-terminal" evidence="6">
    <location>
        <begin position="14"/>
        <end position="340"/>
    </location>
</feature>
<comment type="caution">
    <text evidence="7">The sequence shown here is derived from an EMBL/GenBank/DDBJ whole genome shotgun (WGS) entry which is preliminary data.</text>
</comment>
<evidence type="ECO:0000256" key="1">
    <source>
        <dbReference type="ARBA" id="ARBA00001231"/>
    </source>
</evidence>
<evidence type="ECO:0000313" key="8">
    <source>
        <dbReference type="Proteomes" id="UP000718451"/>
    </source>
</evidence>
<dbReference type="Proteomes" id="UP000718451">
    <property type="component" value="Unassembled WGS sequence"/>
</dbReference>
<dbReference type="Pfam" id="PF00933">
    <property type="entry name" value="Glyco_hydro_3"/>
    <property type="match status" value="1"/>
</dbReference>
<dbReference type="EMBL" id="JAAWWL010000002">
    <property type="protein sequence ID" value="NKI32805.1"/>
    <property type="molecule type" value="Genomic_DNA"/>
</dbReference>
<evidence type="ECO:0000313" key="7">
    <source>
        <dbReference type="EMBL" id="NKI32805.1"/>
    </source>
</evidence>
<dbReference type="GO" id="GO:0016787">
    <property type="term" value="F:hydrolase activity"/>
    <property type="evidence" value="ECO:0007669"/>
    <property type="project" value="UniProtKB-KW"/>
</dbReference>
<dbReference type="PANTHER" id="PTHR30480:SF13">
    <property type="entry name" value="BETA-HEXOSAMINIDASE"/>
    <property type="match status" value="1"/>
</dbReference>
<dbReference type="Gene3D" id="3.20.20.300">
    <property type="entry name" value="Glycoside hydrolase, family 3, N-terminal domain"/>
    <property type="match status" value="1"/>
</dbReference>
<evidence type="ECO:0000256" key="4">
    <source>
        <dbReference type="ARBA" id="ARBA00022801"/>
    </source>
</evidence>
<dbReference type="InterPro" id="IPR017853">
    <property type="entry name" value="GH"/>
</dbReference>
<organism evidence="7 8">
    <name type="scientific">Croceivirga thetidis</name>
    <dbReference type="NCBI Taxonomy" id="2721623"/>
    <lineage>
        <taxon>Bacteria</taxon>
        <taxon>Pseudomonadati</taxon>
        <taxon>Bacteroidota</taxon>
        <taxon>Flavobacteriia</taxon>
        <taxon>Flavobacteriales</taxon>
        <taxon>Flavobacteriaceae</taxon>
        <taxon>Croceivirga</taxon>
    </lineage>
</organism>
<comment type="similarity">
    <text evidence="2">Belongs to the glycosyl hydrolase 3 family.</text>
</comment>
<keyword evidence="8" id="KW-1185">Reference proteome</keyword>
<sequence length="506" mass="56357">MHNLPPHSALSKSQKVGQLFMPAAFINDTEEEVQKLEKLIQEHHIGSLCFFHSRASAATNFEGKKEVVHNENSYDRLRYLIERYQSVATIPLLIAIDAEWGLAMRIENTPQYPYAITLGAMQDQASLVYEVGKGIAMDCRKAGIHWNLSPVVDINLNPKNPVIGYRSFGANKDLVTRYAQAYIMGMKSEGILNSIKHFPGHGDTATDSHLGLPLIAKEKTVLLENELYPFIHLMDDSLDSVMVGHLAVPAIADGKKTSSSVSKEIMTDFLRGELGWEGVIISDALNMHAVSKEFPEKGGVEHAAFEAGNDVLCFADNVAEGIHLISNNSSEERIESSFNRFWKLKEKAFANTSNTLIDGSYEELMKQLAFKSLTISKGDESIIQSFRKNGFKFHHFGKSGGFFENQFSSNKIEVTNNLISIVPRQVKPNNKFGFTDKELETLIELIQNQKSIIYLFGNPFVLNLLPWQSALAVVICYQDLDTFQKNAAAHFKGKVNAQGKLPVSLG</sequence>
<dbReference type="SUPFAM" id="SSF51445">
    <property type="entry name" value="(Trans)glycosidases"/>
    <property type="match status" value="1"/>
</dbReference>
<dbReference type="EC" id="3.2.1.52" evidence="3"/>
<keyword evidence="4 7" id="KW-0378">Hydrolase</keyword>
<evidence type="ECO:0000259" key="6">
    <source>
        <dbReference type="Pfam" id="PF00933"/>
    </source>
</evidence>
<dbReference type="InterPro" id="IPR050226">
    <property type="entry name" value="NagZ_Beta-hexosaminidase"/>
</dbReference>
<evidence type="ECO:0000256" key="3">
    <source>
        <dbReference type="ARBA" id="ARBA00012663"/>
    </source>
</evidence>
<accession>A0ABX1GV55</accession>
<dbReference type="InterPro" id="IPR036962">
    <property type="entry name" value="Glyco_hydro_3_N_sf"/>
</dbReference>
<comment type="catalytic activity">
    <reaction evidence="1">
        <text>Hydrolysis of terminal non-reducing N-acetyl-D-hexosamine residues in N-acetyl-beta-D-hexosaminides.</text>
        <dbReference type="EC" id="3.2.1.52"/>
    </reaction>
</comment>
<protein>
    <recommendedName>
        <fullName evidence="3">beta-N-acetylhexosaminidase</fullName>
        <ecNumber evidence="3">3.2.1.52</ecNumber>
    </recommendedName>
</protein>